<protein>
    <submittedName>
        <fullName evidence="3">Amino acid ABC transporter substrate-binding protein</fullName>
    </submittedName>
</protein>
<dbReference type="SUPFAM" id="SSF53850">
    <property type="entry name" value="Periplasmic binding protein-like II"/>
    <property type="match status" value="1"/>
</dbReference>
<evidence type="ECO:0000313" key="3">
    <source>
        <dbReference type="EMBL" id="RDH44505.1"/>
    </source>
</evidence>
<dbReference type="Pfam" id="PF00497">
    <property type="entry name" value="SBP_bac_3"/>
    <property type="match status" value="1"/>
</dbReference>
<reference evidence="3 4" key="1">
    <citation type="submission" date="2017-04" db="EMBL/GenBank/DDBJ databases">
        <title>Draft genome sequence of Zooshikella ganghwensis VG4 isolated from Red Sea sediments.</title>
        <authorList>
            <person name="Rehman Z."/>
            <person name="Alam I."/>
            <person name="Kamau A."/>
            <person name="Bajic V."/>
            <person name="Leiknes T."/>
        </authorList>
    </citation>
    <scope>NUCLEOTIDE SEQUENCE [LARGE SCALE GENOMIC DNA]</scope>
    <source>
        <strain evidence="3 4">VG4</strain>
    </source>
</reference>
<evidence type="ECO:0000259" key="2">
    <source>
        <dbReference type="Pfam" id="PF00497"/>
    </source>
</evidence>
<dbReference type="RefSeq" id="WP_094787645.1">
    <property type="nucleotide sequence ID" value="NZ_NDXW01000001.1"/>
</dbReference>
<keyword evidence="4" id="KW-1185">Reference proteome</keyword>
<dbReference type="PANTHER" id="PTHR38834:SF3">
    <property type="entry name" value="SOLUTE-BINDING PROTEIN FAMILY 3_N-TERMINAL DOMAIN-CONTAINING PROTEIN"/>
    <property type="match status" value="1"/>
</dbReference>
<evidence type="ECO:0000313" key="4">
    <source>
        <dbReference type="Proteomes" id="UP000257039"/>
    </source>
</evidence>
<dbReference type="PANTHER" id="PTHR38834">
    <property type="entry name" value="PERIPLASMIC SUBSTRATE BINDING PROTEIN FAMILY 3"/>
    <property type="match status" value="1"/>
</dbReference>
<sequence>MRYWLFLCTFLTALSTLSSAEDVKFRLITENFPPYNYSIHKNAYEHKEENIGGLAVEVVQALFQRADLSYSMKLRQWNYAYAYAQRRPFRGVFGTTLTEARKPLFKWVGPLISNDWMLFAKADFSGNIASEEDLKPYKIGAYKGDVRAEYLKSKGFNVSEVDNDRVNPKRLATGLIDLWISGGYSGSYYAKEAGVTNIKPVYTVRKSDLYLAMHKETPQKYIDQLNQVLNDMRNEGFITNLTQKYEKSLGMP</sequence>
<dbReference type="InterPro" id="IPR001638">
    <property type="entry name" value="Solute-binding_3/MltF_N"/>
</dbReference>
<keyword evidence="1" id="KW-0732">Signal</keyword>
<gene>
    <name evidence="3" type="ORF">B9G39_14260</name>
</gene>
<dbReference type="Gene3D" id="3.40.190.10">
    <property type="entry name" value="Periplasmic binding protein-like II"/>
    <property type="match status" value="2"/>
</dbReference>
<dbReference type="EMBL" id="NDXW01000001">
    <property type="protein sequence ID" value="RDH44505.1"/>
    <property type="molecule type" value="Genomic_DNA"/>
</dbReference>
<organism evidence="3 4">
    <name type="scientific">Zooshikella ganghwensis</name>
    <dbReference type="NCBI Taxonomy" id="202772"/>
    <lineage>
        <taxon>Bacteria</taxon>
        <taxon>Pseudomonadati</taxon>
        <taxon>Pseudomonadota</taxon>
        <taxon>Gammaproteobacteria</taxon>
        <taxon>Oceanospirillales</taxon>
        <taxon>Zooshikellaceae</taxon>
        <taxon>Zooshikella</taxon>
    </lineage>
</organism>
<feature type="signal peptide" evidence="1">
    <location>
        <begin position="1"/>
        <end position="20"/>
    </location>
</feature>
<feature type="domain" description="Solute-binding protein family 3/N-terminal" evidence="2">
    <location>
        <begin position="30"/>
        <end position="245"/>
    </location>
</feature>
<accession>A0A4P9VM91</accession>
<dbReference type="Proteomes" id="UP000257039">
    <property type="component" value="Unassembled WGS sequence"/>
</dbReference>
<proteinExistence type="predicted"/>
<feature type="chain" id="PRO_5020818628" evidence="1">
    <location>
        <begin position="21"/>
        <end position="252"/>
    </location>
</feature>
<evidence type="ECO:0000256" key="1">
    <source>
        <dbReference type="SAM" id="SignalP"/>
    </source>
</evidence>
<dbReference type="AlphaFoldDB" id="A0A4P9VM91"/>
<comment type="caution">
    <text evidence="3">The sequence shown here is derived from an EMBL/GenBank/DDBJ whole genome shotgun (WGS) entry which is preliminary data.</text>
</comment>
<name>A0A4P9VM91_9GAMM</name>